<name>H6SJW7_PARPM</name>
<reference evidence="1 2" key="1">
    <citation type="submission" date="2012-02" db="EMBL/GenBank/DDBJ databases">
        <title>Shotgun genome sequence of Phaeospirillum photometricum DSM 122.</title>
        <authorList>
            <person name="Duquesne K."/>
            <person name="Sturgis J."/>
        </authorList>
    </citation>
    <scope>NUCLEOTIDE SEQUENCE [LARGE SCALE GENOMIC DNA]</scope>
    <source>
        <strain evidence="2">DSM122</strain>
    </source>
</reference>
<dbReference type="HOGENOM" id="CLU_2370943_0_0_5"/>
<accession>H6SJW7</accession>
<dbReference type="KEGG" id="rpm:RSPPHO_01656"/>
<dbReference type="Pfam" id="PF23812">
    <property type="entry name" value="Phage_TAC_18"/>
    <property type="match status" value="1"/>
</dbReference>
<sequence length="99" mass="10797">MHTEDGEEPPEVCVAPPLSPALARYVEAFHYLTSDRPVGMDIGAIPTSAILAFAREIDGVAGRRELLLYLRMVRAIDDEFLRARRASAEADKGSGLGRT</sequence>
<dbReference type="STRING" id="1150469.RSPPHO_01656"/>
<organism evidence="1 2">
    <name type="scientific">Pararhodospirillum photometricum DSM 122</name>
    <dbReference type="NCBI Taxonomy" id="1150469"/>
    <lineage>
        <taxon>Bacteria</taxon>
        <taxon>Pseudomonadati</taxon>
        <taxon>Pseudomonadota</taxon>
        <taxon>Alphaproteobacteria</taxon>
        <taxon>Rhodospirillales</taxon>
        <taxon>Rhodospirillaceae</taxon>
        <taxon>Pararhodospirillum</taxon>
    </lineage>
</organism>
<evidence type="ECO:0000313" key="2">
    <source>
        <dbReference type="Proteomes" id="UP000033220"/>
    </source>
</evidence>
<evidence type="ECO:0000313" key="1">
    <source>
        <dbReference type="EMBL" id="CCG08282.1"/>
    </source>
</evidence>
<proteinExistence type="predicted"/>
<keyword evidence="2" id="KW-1185">Reference proteome</keyword>
<dbReference type="PATRIC" id="fig|1150469.3.peg.1863"/>
<dbReference type="EMBL" id="HE663493">
    <property type="protein sequence ID" value="CCG08282.1"/>
    <property type="molecule type" value="Genomic_DNA"/>
</dbReference>
<dbReference type="RefSeq" id="WP_014414919.1">
    <property type="nucleotide sequence ID" value="NC_017059.1"/>
</dbReference>
<dbReference type="Proteomes" id="UP000033220">
    <property type="component" value="Chromosome DSM 122"/>
</dbReference>
<dbReference type="AlphaFoldDB" id="H6SJW7"/>
<dbReference type="InterPro" id="IPR056919">
    <property type="entry name" value="Phage_TAC_18"/>
</dbReference>
<dbReference type="OrthoDB" id="7451058at2"/>
<protein>
    <submittedName>
        <fullName evidence="1">Uncharacterized protein</fullName>
    </submittedName>
</protein>
<gene>
    <name evidence="1" type="ORF">RSPPHO_01656</name>
</gene>